<feature type="compositionally biased region" description="Low complexity" evidence="8">
    <location>
        <begin position="442"/>
        <end position="452"/>
    </location>
</feature>
<keyword evidence="9" id="KW-1185">Reference proteome</keyword>
<dbReference type="RefSeq" id="XP_065670419.1">
    <property type="nucleotide sequence ID" value="XM_065814347.1"/>
</dbReference>
<dbReference type="Proteomes" id="UP001652625">
    <property type="component" value="Chromosome 12"/>
</dbReference>
<dbReference type="GeneID" id="100215393"/>
<dbReference type="RefSeq" id="XP_065670418.1">
    <property type="nucleotide sequence ID" value="XM_065814346.1"/>
</dbReference>
<evidence type="ECO:0000256" key="8">
    <source>
        <dbReference type="SAM" id="MobiDB-lite"/>
    </source>
</evidence>
<sequence>MLSSEYGKIKLKTESERKVMATSSGFTFGATNNNTNIFGAKTTTSTFSFGTAPAFSGFGLSNTSNASTTLAFGATTNTNPGFSFGGFGAGLTSTSLPSSSAGSLFGSKPATTGFSLFDTKSTTATSLPFQLGVATSAPSQLQSDSSFALTKPLENPKEEKVPAEFVTYINETENYLKTQRELKDEISRISSQTVNEIQDQLNTMNQAIAIISNSLQRDKLAAEYLKNQVGQELKNTETARLIRDLPQSNLHGFNAPMQYFQSLVLTFQIRIKKSRQEIEELEVFLSSSSPSNQFTPQDLKVVLKRLSESFLGLAAELQTVHEAVKMIKQKYLQFLRSTFNDYSDPFTSRRKKDLREKEPSDFNGPSPFPVIQGAGIISGAFKIDNKPQNLGYNLRNSSAFSKPTGTGLTRSLSFDEIAKSTPISVSTEFGSSTNNNLLLGQSPSTSSSSNSSFKLRNPPNGKRGKLY</sequence>
<name>A0ABM4D7Y7_HYDVU</name>
<dbReference type="Gene3D" id="6.10.140.1350">
    <property type="match status" value="1"/>
</dbReference>
<comment type="subcellular location">
    <subcellularLocation>
        <location evidence="1">Nucleus</location>
        <location evidence="1">Nuclear pore complex</location>
    </subcellularLocation>
</comment>
<dbReference type="InterPro" id="IPR024882">
    <property type="entry name" value="NUP58/p45/49"/>
</dbReference>
<evidence type="ECO:0000256" key="3">
    <source>
        <dbReference type="ARBA" id="ARBA00022816"/>
    </source>
</evidence>
<evidence type="ECO:0000313" key="9">
    <source>
        <dbReference type="Proteomes" id="UP001652625"/>
    </source>
</evidence>
<organism evidence="9 10">
    <name type="scientific">Hydra vulgaris</name>
    <name type="common">Hydra</name>
    <name type="synonym">Hydra attenuata</name>
    <dbReference type="NCBI Taxonomy" id="6087"/>
    <lineage>
        <taxon>Eukaryota</taxon>
        <taxon>Metazoa</taxon>
        <taxon>Cnidaria</taxon>
        <taxon>Hydrozoa</taxon>
        <taxon>Hydroidolina</taxon>
        <taxon>Anthoathecata</taxon>
        <taxon>Aplanulata</taxon>
        <taxon>Hydridae</taxon>
        <taxon>Hydra</taxon>
    </lineage>
</organism>
<evidence type="ECO:0000256" key="2">
    <source>
        <dbReference type="ARBA" id="ARBA00022448"/>
    </source>
</evidence>
<dbReference type="Pfam" id="PF15967">
    <property type="entry name" value="Nucleoporin_FG2"/>
    <property type="match status" value="1"/>
</dbReference>
<reference evidence="10 11" key="1">
    <citation type="submission" date="2025-05" db="UniProtKB">
        <authorList>
            <consortium name="RefSeq"/>
        </authorList>
    </citation>
    <scope>IDENTIFICATION</scope>
</reference>
<keyword evidence="3" id="KW-0509">mRNA transport</keyword>
<dbReference type="PANTHER" id="PTHR13437:SF2">
    <property type="entry name" value="NUCLEOPORIN P58_P45"/>
    <property type="match status" value="1"/>
</dbReference>
<keyword evidence="2" id="KW-0813">Transport</keyword>
<keyword evidence="7" id="KW-0539">Nucleus</keyword>
<evidence type="ECO:0000256" key="1">
    <source>
        <dbReference type="ARBA" id="ARBA00004567"/>
    </source>
</evidence>
<gene>
    <name evidence="10 11" type="primary">LOC100215393</name>
</gene>
<feature type="region of interest" description="Disordered" evidence="8">
    <location>
        <begin position="346"/>
        <end position="365"/>
    </location>
</feature>
<evidence type="ECO:0000313" key="10">
    <source>
        <dbReference type="RefSeq" id="XP_065670418.1"/>
    </source>
</evidence>
<evidence type="ECO:0000256" key="5">
    <source>
        <dbReference type="ARBA" id="ARBA00023010"/>
    </source>
</evidence>
<keyword evidence="4" id="KW-0653">Protein transport</keyword>
<evidence type="ECO:0000256" key="4">
    <source>
        <dbReference type="ARBA" id="ARBA00022927"/>
    </source>
</evidence>
<keyword evidence="6" id="KW-0906">Nuclear pore complex</keyword>
<dbReference type="PANTHER" id="PTHR13437">
    <property type="entry name" value="NUCLEOPORIN P58/P45 NUCLEOPORIN-LIKE PROTEIN 1"/>
    <property type="match status" value="1"/>
</dbReference>
<evidence type="ECO:0000313" key="11">
    <source>
        <dbReference type="RefSeq" id="XP_065670419.1"/>
    </source>
</evidence>
<evidence type="ECO:0000256" key="7">
    <source>
        <dbReference type="ARBA" id="ARBA00023242"/>
    </source>
</evidence>
<evidence type="ECO:0000256" key="6">
    <source>
        <dbReference type="ARBA" id="ARBA00023132"/>
    </source>
</evidence>
<proteinExistence type="predicted"/>
<keyword evidence="5" id="KW-0811">Translocation</keyword>
<protein>
    <submittedName>
        <fullName evidence="10 11">Nucleoporin p58/p45 isoform X2</fullName>
    </submittedName>
</protein>
<feature type="region of interest" description="Disordered" evidence="8">
    <location>
        <begin position="434"/>
        <end position="467"/>
    </location>
</feature>
<accession>A0ABM4D7Y7</accession>